<dbReference type="AlphaFoldDB" id="K3VIA3"/>
<evidence type="ECO:0000313" key="5">
    <source>
        <dbReference type="EMBL" id="EKJ74024.1"/>
    </source>
</evidence>
<reference evidence="5 6" key="1">
    <citation type="journal article" date="2012" name="PLoS Pathog.">
        <title>Comparative pathogenomics reveals horizontally acquired novel virulence genes in fungi infecting cereal hosts.</title>
        <authorList>
            <person name="Gardiner D.M."/>
            <person name="McDonald M.C."/>
            <person name="Covarelli L."/>
            <person name="Solomon P.S."/>
            <person name="Rusu A.G."/>
            <person name="Marshall M."/>
            <person name="Kazan K."/>
            <person name="Chakraborty S."/>
            <person name="McDonald B.A."/>
            <person name="Manners J.M."/>
        </authorList>
    </citation>
    <scope>NUCLEOTIDE SEQUENCE [LARGE SCALE GENOMIC DNA]</scope>
    <source>
        <strain evidence="5 6">CS3096</strain>
    </source>
</reference>
<dbReference type="PANTHER" id="PTHR24198">
    <property type="entry name" value="ANKYRIN REPEAT AND PROTEIN KINASE DOMAIN-CONTAINING PROTEIN"/>
    <property type="match status" value="1"/>
</dbReference>
<dbReference type="InterPro" id="IPR036770">
    <property type="entry name" value="Ankyrin_rpt-contain_sf"/>
</dbReference>
<feature type="repeat" description="ANK" evidence="3">
    <location>
        <begin position="538"/>
        <end position="570"/>
    </location>
</feature>
<dbReference type="HOGENOM" id="CLU_404405_0_0_1"/>
<dbReference type="eggNOG" id="KOG0510">
    <property type="taxonomic scope" value="Eukaryota"/>
</dbReference>
<keyword evidence="2 3" id="KW-0040">ANK repeat</keyword>
<feature type="repeat" description="ANK" evidence="3">
    <location>
        <begin position="609"/>
        <end position="641"/>
    </location>
</feature>
<dbReference type="InterPro" id="IPR002110">
    <property type="entry name" value="Ankyrin_rpt"/>
</dbReference>
<dbReference type="RefSeq" id="XP_009257191.1">
    <property type="nucleotide sequence ID" value="XM_009258916.1"/>
</dbReference>
<keyword evidence="6" id="KW-1185">Reference proteome</keyword>
<keyword evidence="4" id="KW-0175">Coiled coil</keyword>
<dbReference type="SMART" id="SM00248">
    <property type="entry name" value="ANK"/>
    <property type="match status" value="6"/>
</dbReference>
<dbReference type="Proteomes" id="UP000007978">
    <property type="component" value="Chromosome 3"/>
</dbReference>
<protein>
    <submittedName>
        <fullName evidence="5">Uncharacterized protein</fullName>
    </submittedName>
</protein>
<dbReference type="GO" id="GO:0005737">
    <property type="term" value="C:cytoplasm"/>
    <property type="evidence" value="ECO:0007669"/>
    <property type="project" value="TreeGrafter"/>
</dbReference>
<dbReference type="Gene3D" id="1.25.40.20">
    <property type="entry name" value="Ankyrin repeat-containing domain"/>
    <property type="match status" value="2"/>
</dbReference>
<comment type="caution">
    <text evidence="5">The sequence shown here is derived from an EMBL/GenBank/DDBJ whole genome shotgun (WGS) entry which is preliminary data.</text>
</comment>
<sequence>MSGLEILGAVATSIALAEAVKGTLRAVDFLRQNSAILMIECFIIQAQQQTDPTMLAQRLLGSTEHPLVSLAVEELEDVLNELNQIVEKYSNYRKANDPKRYIDKMKWFSEATKIDELRERSQAIKSNLHMAITFRVSSMVDHGNIRQEVLFHRVTQQLTHYTNQYQDINQTLFGEPETSSSTYLSSVVAQKHCNRGVEDSGVIHSPSLSRTETDGQSMPLTTVTRQEASFVNVATIQSQSTRMCSLSCQCRCHRSREYTGGAWAKSLLGSWLVRYESLGNTCQGRCAPNPGVKLEYQLPKWLWAGLVSVEVCQNPTFNLALRPCRVLQSNHDIYYMIDHPSILQEHIREGYRYFPDDKNESGDTLLERAIHNRSWETARILLGLWESLLTQQGLPRTVGCYFRLMYSNSEPQSDSMGLVMEKFSSYIPEWNEIYSNDIHLEAMYPERTREGMSKALREQPWAIDDWDDVGYSPIHYAVVEGNLKALDLLIKAKANINQHCCSGHTPLIYATLHSLERVTARLLESKECRMNVNYTTTGGINALHFAVQKDSLIIVRMLLVAGATAKRHTNSEPILHVFSFYTRSSQDDTDEMLHALLMHGANIEEKSDDGDTPVMTAVQRKNILALRSLVSAGASLTTISSNNHNILHFAAYNPDAEMLNYIGKQNIAGVEVEQRSTDDCNPLSMLHASWNRPSWRITDSYPRPSLAEMEVFITFYFDLLIPDLRRHMSTIDNLLQAVKDRDVTIATEILDQLIERKVRCNQTDFVGWYRGLKGYVVDGGWDYLEDVLKDEYDETNEKIGRATVARGKTINDPEIEEFF</sequence>
<dbReference type="SUPFAM" id="SSF48403">
    <property type="entry name" value="Ankyrin repeat"/>
    <property type="match status" value="1"/>
</dbReference>
<evidence type="ECO:0000256" key="4">
    <source>
        <dbReference type="SAM" id="Coils"/>
    </source>
</evidence>
<evidence type="ECO:0000256" key="2">
    <source>
        <dbReference type="ARBA" id="ARBA00023043"/>
    </source>
</evidence>
<keyword evidence="1" id="KW-0677">Repeat</keyword>
<name>K3VIA3_FUSPC</name>
<proteinExistence type="predicted"/>
<dbReference type="EMBL" id="AFNW01000123">
    <property type="protein sequence ID" value="EKJ74024.1"/>
    <property type="molecule type" value="Genomic_DNA"/>
</dbReference>
<dbReference type="PROSITE" id="PS50088">
    <property type="entry name" value="ANK_REPEAT"/>
    <property type="match status" value="3"/>
</dbReference>
<dbReference type="KEGG" id="fpu:FPSE_05798"/>
<evidence type="ECO:0000256" key="3">
    <source>
        <dbReference type="PROSITE-ProRule" id="PRU00023"/>
    </source>
</evidence>
<accession>K3VIA3</accession>
<feature type="coiled-coil region" evidence="4">
    <location>
        <begin position="68"/>
        <end position="95"/>
    </location>
</feature>
<gene>
    <name evidence="5" type="ORF">FPSE_05798</name>
</gene>
<dbReference type="GeneID" id="20364416"/>
<dbReference type="PANTHER" id="PTHR24198:SF165">
    <property type="entry name" value="ANKYRIN REPEAT-CONTAINING PROTEIN-RELATED"/>
    <property type="match status" value="1"/>
</dbReference>
<dbReference type="OrthoDB" id="7464126at2759"/>
<dbReference type="Pfam" id="PF12796">
    <property type="entry name" value="Ank_2"/>
    <property type="match status" value="2"/>
</dbReference>
<feature type="repeat" description="ANK" evidence="3">
    <location>
        <begin position="469"/>
        <end position="497"/>
    </location>
</feature>
<evidence type="ECO:0000313" key="6">
    <source>
        <dbReference type="Proteomes" id="UP000007978"/>
    </source>
</evidence>
<dbReference type="PROSITE" id="PS50297">
    <property type="entry name" value="ANK_REP_REGION"/>
    <property type="match status" value="2"/>
</dbReference>
<evidence type="ECO:0000256" key="1">
    <source>
        <dbReference type="ARBA" id="ARBA00022737"/>
    </source>
</evidence>
<organism evidence="5 6">
    <name type="scientific">Fusarium pseudograminearum (strain CS3096)</name>
    <name type="common">Wheat and barley crown-rot fungus</name>
    <dbReference type="NCBI Taxonomy" id="1028729"/>
    <lineage>
        <taxon>Eukaryota</taxon>
        <taxon>Fungi</taxon>
        <taxon>Dikarya</taxon>
        <taxon>Ascomycota</taxon>
        <taxon>Pezizomycotina</taxon>
        <taxon>Sordariomycetes</taxon>
        <taxon>Hypocreomycetidae</taxon>
        <taxon>Hypocreales</taxon>
        <taxon>Nectriaceae</taxon>
        <taxon>Fusarium</taxon>
    </lineage>
</organism>